<proteinExistence type="predicted"/>
<feature type="domain" description="Putative endonuclease Z1" evidence="1">
    <location>
        <begin position="395"/>
        <end position="632"/>
    </location>
</feature>
<dbReference type="RefSeq" id="WP_171438411.1">
    <property type="nucleotide sequence ID" value="NZ_JABFJV010000392.1"/>
</dbReference>
<organism evidence="2 3">
    <name type="scientific">Corallococcus exercitus</name>
    <dbReference type="NCBI Taxonomy" id="2316736"/>
    <lineage>
        <taxon>Bacteria</taxon>
        <taxon>Pseudomonadati</taxon>
        <taxon>Myxococcota</taxon>
        <taxon>Myxococcia</taxon>
        <taxon>Myxococcales</taxon>
        <taxon>Cystobacterineae</taxon>
        <taxon>Myxococcaceae</taxon>
        <taxon>Corallococcus</taxon>
    </lineage>
</organism>
<protein>
    <submittedName>
        <fullName evidence="2">Z1 domain-containing protein</fullName>
    </submittedName>
</protein>
<dbReference type="EMBL" id="JABFJV010000392">
    <property type="protein sequence ID" value="NOK38963.1"/>
    <property type="molecule type" value="Genomic_DNA"/>
</dbReference>
<keyword evidence="3" id="KW-1185">Reference proteome</keyword>
<reference evidence="2 3" key="1">
    <citation type="submission" date="2020-05" db="EMBL/GenBank/DDBJ databases">
        <authorList>
            <person name="Whitworth D."/>
        </authorList>
    </citation>
    <scope>NUCLEOTIDE SEQUENCE [LARGE SCALE GENOMIC DNA]</scope>
    <source>
        <strain evidence="2 3">AB043B</strain>
    </source>
</reference>
<dbReference type="Proteomes" id="UP000563426">
    <property type="component" value="Unassembled WGS sequence"/>
</dbReference>
<evidence type="ECO:0000313" key="2">
    <source>
        <dbReference type="EMBL" id="NOK38963.1"/>
    </source>
</evidence>
<dbReference type="Pfam" id="PF10593">
    <property type="entry name" value="Z1"/>
    <property type="match status" value="1"/>
</dbReference>
<gene>
    <name evidence="2" type="ORF">HMI49_37835</name>
</gene>
<dbReference type="Gene3D" id="3.40.50.300">
    <property type="entry name" value="P-loop containing nucleotide triphosphate hydrolases"/>
    <property type="match status" value="1"/>
</dbReference>
<sequence>MNADIVVNMALVALPPDRVPTEDEIRNIVDRLAPIYGSDESIKAQVLSKLLTRCLVKMDTGFALVDEHIPWVNARRPDIDPYYWDRFKKWLQRQGWPAGVLSGLDRTTDEVLDLLGNPAELNTWKRRGLVMGDVQSGKTATYSALICKAADAGYGFIILLTGTIENLRQQTQARLDEGFVGFDSSEQLKRNRRDLRVGVGLIDGRRQATVFTSSSADFRSTTLDTLGMRLNSLRDPAIVVIKKHTRILENLRDWLRSYNTTTPSGLIEIPTLIIDDEADNASINTNDENKDPTRVNERIRELLTLFRQTTYVGFTATPFANIFVNPDDQDGMLGDDLFPRDFIYTLQAPTNYFGPRRIFMDDSGSGLHLRSIQDADAAIPSKHRSNFKVTALPGSLIKALHAFLVANAIRDLRGEGPSHRSMLVNVSQFTGVQSGRGPDDLGVEGLLRAELERAQTAIRNFSSLPTATALENATIAALHAAWEEEYQDCGFDWPAVQGALRKAVLPVTTIAVNQSTGPRALNYKAHKDTGLRVIAVGGNSLSRGLTLEGLVVSYFRRSTKMYDTLLQMGRWFGYRPGYEDLCRVWLPQDAIDWYGHISEATEELRSQLKQMYRLGRKPKDFGLAVRASPDSLLVTARNKMRTAREITRVISVSGEAFESVELHASAKHLLDNWSQIKSFVEAAESAPGVSEISPAGPRILRGVRRQVIADILRNFKVPETEFRFQPDAIADLLERMPAGIMEEWDVAIPKGDGEPIQLGRYRFERLKRKVRMDPPGVLEVSGAKRRVGSRGVEKAGLTAEETEQARRLAHQAELEMAAEEGRNAKLPEDINVADKFYRAVRSRPLLLIHVLEPVLAMAQADHGGVENSPGLPNLGDGALVAIGLSFPRLDADAARTLAKYKINVVKWRETFSSSIEPGDDDDFEEQP</sequence>
<comment type="caution">
    <text evidence="2">The sequence shown here is derived from an EMBL/GenBank/DDBJ whole genome shotgun (WGS) entry which is preliminary data.</text>
</comment>
<evidence type="ECO:0000259" key="1">
    <source>
        <dbReference type="Pfam" id="PF10593"/>
    </source>
</evidence>
<dbReference type="InterPro" id="IPR027417">
    <property type="entry name" value="P-loop_NTPase"/>
</dbReference>
<dbReference type="InterPro" id="IPR018310">
    <property type="entry name" value="Put_endonuclease_Z1-dom"/>
</dbReference>
<dbReference type="SUPFAM" id="SSF52540">
    <property type="entry name" value="P-loop containing nucleoside triphosphate hydrolases"/>
    <property type="match status" value="1"/>
</dbReference>
<dbReference type="AlphaFoldDB" id="A0A7Y4NX20"/>
<name>A0A7Y4NX20_9BACT</name>
<evidence type="ECO:0000313" key="3">
    <source>
        <dbReference type="Proteomes" id="UP000563426"/>
    </source>
</evidence>
<accession>A0A7Y4NX20</accession>